<sequence>MPGEETAQAITRAMAAAGLSQRDLAQITDISQSTLCRIMTGKRTVKMNELVAIAHATGCTVGELANSSALADRVQCASRSTNGAMMHEMRARLLHFLELDAYLDDQGITSPAA</sequence>
<gene>
    <name evidence="2" type="ORF">L1892_22305</name>
</gene>
<protein>
    <submittedName>
        <fullName evidence="2">Helix-turn-helix domain-containing protein</fullName>
    </submittedName>
</protein>
<dbReference type="Pfam" id="PF13443">
    <property type="entry name" value="HTH_26"/>
    <property type="match status" value="1"/>
</dbReference>
<dbReference type="CDD" id="cd00093">
    <property type="entry name" value="HTH_XRE"/>
    <property type="match status" value="1"/>
</dbReference>
<dbReference type="SMART" id="SM00530">
    <property type="entry name" value="HTH_XRE"/>
    <property type="match status" value="1"/>
</dbReference>
<reference evidence="2" key="1">
    <citation type="submission" date="2022-01" db="EMBL/GenBank/DDBJ databases">
        <title>Gordonia xiamenensis sp. nov., isolated from surface seawater in Xiamen.</title>
        <authorList>
            <person name="He Y.F."/>
        </authorList>
    </citation>
    <scope>NUCLEOTIDE SEQUENCE</scope>
    <source>
        <strain evidence="2">GW1C4-4</strain>
    </source>
</reference>
<dbReference type="RefSeq" id="WP_235725971.1">
    <property type="nucleotide sequence ID" value="NZ_JAKGCU010000032.1"/>
</dbReference>
<keyword evidence="3" id="KW-1185">Reference proteome</keyword>
<name>A0ABS9DPK6_9ACTN</name>
<feature type="domain" description="HTH cro/C1-type" evidence="1">
    <location>
        <begin position="10"/>
        <end position="64"/>
    </location>
</feature>
<evidence type="ECO:0000313" key="3">
    <source>
        <dbReference type="Proteomes" id="UP001108089"/>
    </source>
</evidence>
<proteinExistence type="predicted"/>
<organism evidence="2 3">
    <name type="scientific">Gordonia tangerina</name>
    <dbReference type="NCBI Taxonomy" id="2911060"/>
    <lineage>
        <taxon>Bacteria</taxon>
        <taxon>Bacillati</taxon>
        <taxon>Actinomycetota</taxon>
        <taxon>Actinomycetes</taxon>
        <taxon>Mycobacteriales</taxon>
        <taxon>Gordoniaceae</taxon>
        <taxon>Gordonia</taxon>
    </lineage>
</organism>
<accession>A0ABS9DPK6</accession>
<dbReference type="InterPro" id="IPR001387">
    <property type="entry name" value="Cro/C1-type_HTH"/>
</dbReference>
<dbReference type="EMBL" id="JAKGCU010000032">
    <property type="protein sequence ID" value="MCF3941106.1"/>
    <property type="molecule type" value="Genomic_DNA"/>
</dbReference>
<dbReference type="PROSITE" id="PS50943">
    <property type="entry name" value="HTH_CROC1"/>
    <property type="match status" value="1"/>
</dbReference>
<evidence type="ECO:0000259" key="1">
    <source>
        <dbReference type="PROSITE" id="PS50943"/>
    </source>
</evidence>
<dbReference type="Gene3D" id="1.10.260.40">
    <property type="entry name" value="lambda repressor-like DNA-binding domains"/>
    <property type="match status" value="1"/>
</dbReference>
<dbReference type="Proteomes" id="UP001108089">
    <property type="component" value="Unassembled WGS sequence"/>
</dbReference>
<comment type="caution">
    <text evidence="2">The sequence shown here is derived from an EMBL/GenBank/DDBJ whole genome shotgun (WGS) entry which is preliminary data.</text>
</comment>
<dbReference type="SUPFAM" id="SSF47413">
    <property type="entry name" value="lambda repressor-like DNA-binding domains"/>
    <property type="match status" value="1"/>
</dbReference>
<evidence type="ECO:0000313" key="2">
    <source>
        <dbReference type="EMBL" id="MCF3941106.1"/>
    </source>
</evidence>
<dbReference type="InterPro" id="IPR010982">
    <property type="entry name" value="Lambda_DNA-bd_dom_sf"/>
</dbReference>